<reference evidence="1" key="1">
    <citation type="submission" date="2021-02" db="EMBL/GenBank/DDBJ databases">
        <authorList>
            <person name="Nowell W R."/>
        </authorList>
    </citation>
    <scope>NUCLEOTIDE SEQUENCE</scope>
</reference>
<evidence type="ECO:0000313" key="2">
    <source>
        <dbReference type="EMBL" id="CAF0968134.1"/>
    </source>
</evidence>
<evidence type="ECO:0000313" key="4">
    <source>
        <dbReference type="Proteomes" id="UP000663870"/>
    </source>
</evidence>
<evidence type="ECO:0000313" key="3">
    <source>
        <dbReference type="Proteomes" id="UP000663854"/>
    </source>
</evidence>
<dbReference type="EMBL" id="CAJNOL010000258">
    <property type="protein sequence ID" value="CAF0968134.1"/>
    <property type="molecule type" value="Genomic_DNA"/>
</dbReference>
<sequence length="83" mass="10194">MLFQTSTPKRRTLIPLPRASTPNKFYNLIKNKIKDNDNQPKIIDEKYCQYDQMPIIKLDLLLYRPKTEYYYHHHKNIKQIWDI</sequence>
<dbReference type="AlphaFoldDB" id="A0A813R4T0"/>
<dbReference type="Proteomes" id="UP000663854">
    <property type="component" value="Unassembled WGS sequence"/>
</dbReference>
<gene>
    <name evidence="2" type="ORF">JXQ802_LOCUS12520</name>
    <name evidence="1" type="ORF">PYM288_LOCUS3394</name>
</gene>
<evidence type="ECO:0000313" key="1">
    <source>
        <dbReference type="EMBL" id="CAF0776628.1"/>
    </source>
</evidence>
<keyword evidence="4" id="KW-1185">Reference proteome</keyword>
<comment type="caution">
    <text evidence="1">The sequence shown here is derived from an EMBL/GenBank/DDBJ whole genome shotgun (WGS) entry which is preliminary data.</text>
</comment>
<proteinExistence type="predicted"/>
<organism evidence="1 3">
    <name type="scientific">Rotaria sordida</name>
    <dbReference type="NCBI Taxonomy" id="392033"/>
    <lineage>
        <taxon>Eukaryota</taxon>
        <taxon>Metazoa</taxon>
        <taxon>Spiralia</taxon>
        <taxon>Gnathifera</taxon>
        <taxon>Rotifera</taxon>
        <taxon>Eurotatoria</taxon>
        <taxon>Bdelloidea</taxon>
        <taxon>Philodinida</taxon>
        <taxon>Philodinidae</taxon>
        <taxon>Rotaria</taxon>
    </lineage>
</organism>
<protein>
    <submittedName>
        <fullName evidence="1">Uncharacterized protein</fullName>
    </submittedName>
</protein>
<name>A0A813R4T0_9BILA</name>
<accession>A0A813R4T0</accession>
<dbReference type="Proteomes" id="UP000663870">
    <property type="component" value="Unassembled WGS sequence"/>
</dbReference>
<dbReference type="EMBL" id="CAJNOH010000026">
    <property type="protein sequence ID" value="CAF0776628.1"/>
    <property type="molecule type" value="Genomic_DNA"/>
</dbReference>